<dbReference type="InterPro" id="IPR008042">
    <property type="entry name" value="Retrotrans_Pao"/>
</dbReference>
<evidence type="ECO:0000256" key="1">
    <source>
        <dbReference type="SAM" id="MobiDB-lite"/>
    </source>
</evidence>
<dbReference type="InterPro" id="IPR012337">
    <property type="entry name" value="RNaseH-like_sf"/>
</dbReference>
<dbReference type="GO" id="GO:0015074">
    <property type="term" value="P:DNA integration"/>
    <property type="evidence" value="ECO:0007669"/>
    <property type="project" value="InterPro"/>
</dbReference>
<evidence type="ECO:0000259" key="2">
    <source>
        <dbReference type="PROSITE" id="PS50994"/>
    </source>
</evidence>
<feature type="region of interest" description="Disordered" evidence="1">
    <location>
        <begin position="1"/>
        <end position="36"/>
    </location>
</feature>
<feature type="compositionally biased region" description="Low complexity" evidence="1">
    <location>
        <begin position="21"/>
        <end position="36"/>
    </location>
</feature>
<dbReference type="PROSITE" id="PS50994">
    <property type="entry name" value="INTEGRASE"/>
    <property type="match status" value="1"/>
</dbReference>
<accession>A0AAE0USP2</accession>
<dbReference type="Gene3D" id="3.30.420.10">
    <property type="entry name" value="Ribonuclease H-like superfamily/Ribonuclease H"/>
    <property type="match status" value="1"/>
</dbReference>
<evidence type="ECO:0000313" key="4">
    <source>
        <dbReference type="Proteomes" id="UP001274896"/>
    </source>
</evidence>
<protein>
    <recommendedName>
        <fullName evidence="2">Integrase catalytic domain-containing protein</fullName>
    </recommendedName>
</protein>
<dbReference type="Pfam" id="PF05380">
    <property type="entry name" value="Peptidase_A17"/>
    <property type="match status" value="1"/>
</dbReference>
<gene>
    <name evidence="3" type="ORF">QTP70_014901</name>
</gene>
<dbReference type="PANTHER" id="PTHR47331:SF6">
    <property type="entry name" value="DOUBLECORTIN DOMAIN-CONTAINING PROTEIN"/>
    <property type="match status" value="1"/>
</dbReference>
<evidence type="ECO:0000313" key="3">
    <source>
        <dbReference type="EMBL" id="KAK3517655.1"/>
    </source>
</evidence>
<dbReference type="Proteomes" id="UP001274896">
    <property type="component" value="Unassembled WGS sequence"/>
</dbReference>
<dbReference type="GO" id="GO:0003676">
    <property type="term" value="F:nucleic acid binding"/>
    <property type="evidence" value="ECO:0007669"/>
    <property type="project" value="InterPro"/>
</dbReference>
<feature type="compositionally biased region" description="Polar residues" evidence="1">
    <location>
        <begin position="182"/>
        <end position="200"/>
    </location>
</feature>
<feature type="domain" description="Integrase catalytic" evidence="2">
    <location>
        <begin position="617"/>
        <end position="812"/>
    </location>
</feature>
<keyword evidence="4" id="KW-1185">Reference proteome</keyword>
<dbReference type="InterPro" id="IPR040676">
    <property type="entry name" value="DUF5641"/>
</dbReference>
<dbReference type="SUPFAM" id="SSF53098">
    <property type="entry name" value="Ribonuclease H-like"/>
    <property type="match status" value="1"/>
</dbReference>
<dbReference type="PANTHER" id="PTHR47331">
    <property type="entry name" value="PHD-TYPE DOMAIN-CONTAINING PROTEIN"/>
    <property type="match status" value="1"/>
</dbReference>
<dbReference type="InterPro" id="IPR001584">
    <property type="entry name" value="Integrase_cat-core"/>
</dbReference>
<dbReference type="EMBL" id="JAUCMX010000018">
    <property type="protein sequence ID" value="KAK3517655.1"/>
    <property type="molecule type" value="Genomic_DNA"/>
</dbReference>
<dbReference type="AlphaFoldDB" id="A0AAE0USP2"/>
<organism evidence="3 4">
    <name type="scientific">Hemibagrus guttatus</name>
    <dbReference type="NCBI Taxonomy" id="175788"/>
    <lineage>
        <taxon>Eukaryota</taxon>
        <taxon>Metazoa</taxon>
        <taxon>Chordata</taxon>
        <taxon>Craniata</taxon>
        <taxon>Vertebrata</taxon>
        <taxon>Euteleostomi</taxon>
        <taxon>Actinopterygii</taxon>
        <taxon>Neopterygii</taxon>
        <taxon>Teleostei</taxon>
        <taxon>Ostariophysi</taxon>
        <taxon>Siluriformes</taxon>
        <taxon>Bagridae</taxon>
        <taxon>Hemibagrus</taxon>
    </lineage>
</organism>
<name>A0AAE0USP2_9TELE</name>
<feature type="region of interest" description="Disordered" evidence="1">
    <location>
        <begin position="177"/>
        <end position="200"/>
    </location>
</feature>
<dbReference type="Pfam" id="PF18701">
    <property type="entry name" value="DUF5641"/>
    <property type="match status" value="1"/>
</dbReference>
<comment type="caution">
    <text evidence="3">The sequence shown here is derived from an EMBL/GenBank/DDBJ whole genome shotgun (WGS) entry which is preliminary data.</text>
</comment>
<sequence length="897" mass="101543">MMAEKVTEIEEATEQSQALETRSIASASTNRSRSSSASIVAAKARAKLEAARAKAEFLKKESEILIKKAQLKVMEACMEASLSALKHESEVAAALTEAKVLEAAAESELGERISDVREISDRTRDYVLHQFQLELSPPVRDEPYQSPLEPIVHMLKPETLQRQHRFTAWDVRDSYNKPDTESIMQKPQRSVQTPSHKFQAPPFTSSACKTTLQPSFNNDTNVSEIARIDSFSKISNKDAKKLRELGDLLQEVESAKHEGYLPGLTYLDTAQGVAPIVDKLPYSLQEKWMAQGSQYKTEDGDFLRFLWFKKNDTSKEIIEYRMKVHVFGNSLSPAVAIYGLQQAAAYDEKEYGSDAKHFVVREFYVDDGLSSTPTAAEAIDLLTRTKEMLATSNLRLHKFAYNSKEVMDAFPIKDHAKGLKDLNLEVDPTPIQHSLGLSWDVKRDVFTFHVTAIKKPFTRRGILATVNSLFDPLGFVAPIIIEGKFLLRELSGEALDWDSPLPEDKEEAWNAWRKSLQGLKWLEIPRLYVHTTLDLKEKFPLIIPGCSHAAKLLVEHYHDRVKHQGRVFTESAIRSAGYWIVSVRKLINSILHKCVMCNKLRGKITEQKMADLPIDRLSTKPPFTYVGLDVFGPWTVVARRTQGGQAQSKRWAVLFTCMSTRAIHIELINSMNSCTFINALRRFFALRGPAKQIRSDCGTNFVGACKELEIVLTDSQQPSVKRYLGGEGCSWVFNPPHASHMGGAWEQMMGVSRRILDSMLQQISPFCLTHEVLSTLMAQVIGIVNSRPLVPISSDPDSPYLLTPAMLLTQKGHSVLSPPGDFKETDLHRQQWRQVQHLANTFWSRWRREYLATLQSRSKWQRERRNLRKGDLLKDAQAKRNEWPMALVTKIFTSSVG</sequence>
<reference evidence="3" key="1">
    <citation type="submission" date="2023-06" db="EMBL/GenBank/DDBJ databases">
        <title>Male Hemibagrus guttatus genome.</title>
        <authorList>
            <person name="Bian C."/>
        </authorList>
    </citation>
    <scope>NUCLEOTIDE SEQUENCE</scope>
    <source>
        <strain evidence="3">Male_cb2023</strain>
        <tissue evidence="3">Muscle</tissue>
    </source>
</reference>
<dbReference type="InterPro" id="IPR036397">
    <property type="entry name" value="RNaseH_sf"/>
</dbReference>
<feature type="non-terminal residue" evidence="3">
    <location>
        <position position="1"/>
    </location>
</feature>
<proteinExistence type="predicted"/>